<sequence>MAGPSTVSDGQSLSLWDNFYGFRLLKGCSDLSRSLKSMNIFLLQHARVIKTLGRKWHKSHLGTPVNINRLLFSIPKWLFTPEINTGKAEKQNP</sequence>
<keyword evidence="2" id="KW-1185">Reference proteome</keyword>
<evidence type="ECO:0008006" key="3">
    <source>
        <dbReference type="Google" id="ProtNLM"/>
    </source>
</evidence>
<evidence type="ECO:0000313" key="2">
    <source>
        <dbReference type="Proteomes" id="UP001054945"/>
    </source>
</evidence>
<reference evidence="1 2" key="1">
    <citation type="submission" date="2021-06" db="EMBL/GenBank/DDBJ databases">
        <title>Caerostris extrusa draft genome.</title>
        <authorList>
            <person name="Kono N."/>
            <person name="Arakawa K."/>
        </authorList>
    </citation>
    <scope>NUCLEOTIDE SEQUENCE [LARGE SCALE GENOMIC DNA]</scope>
</reference>
<name>A0AAV4VSH3_CAEEX</name>
<protein>
    <recommendedName>
        <fullName evidence="3">Maturase K</fullName>
    </recommendedName>
</protein>
<dbReference type="AlphaFoldDB" id="A0AAV4VSH3"/>
<accession>A0AAV4VSH3</accession>
<dbReference type="Proteomes" id="UP001054945">
    <property type="component" value="Unassembled WGS sequence"/>
</dbReference>
<dbReference type="EMBL" id="BPLR01015056">
    <property type="protein sequence ID" value="GIY73277.1"/>
    <property type="molecule type" value="Genomic_DNA"/>
</dbReference>
<organism evidence="1 2">
    <name type="scientific">Caerostris extrusa</name>
    <name type="common">Bark spider</name>
    <name type="synonym">Caerostris bankana</name>
    <dbReference type="NCBI Taxonomy" id="172846"/>
    <lineage>
        <taxon>Eukaryota</taxon>
        <taxon>Metazoa</taxon>
        <taxon>Ecdysozoa</taxon>
        <taxon>Arthropoda</taxon>
        <taxon>Chelicerata</taxon>
        <taxon>Arachnida</taxon>
        <taxon>Araneae</taxon>
        <taxon>Araneomorphae</taxon>
        <taxon>Entelegynae</taxon>
        <taxon>Araneoidea</taxon>
        <taxon>Araneidae</taxon>
        <taxon>Caerostris</taxon>
    </lineage>
</organism>
<comment type="caution">
    <text evidence="1">The sequence shown here is derived from an EMBL/GenBank/DDBJ whole genome shotgun (WGS) entry which is preliminary data.</text>
</comment>
<gene>
    <name evidence="1" type="ORF">CEXT_770801</name>
</gene>
<proteinExistence type="predicted"/>
<evidence type="ECO:0000313" key="1">
    <source>
        <dbReference type="EMBL" id="GIY73277.1"/>
    </source>
</evidence>